<protein>
    <recommendedName>
        <fullName evidence="1">Peptidase S24/S26A/S26B/S26C domain-containing protein</fullName>
    </recommendedName>
</protein>
<dbReference type="SUPFAM" id="SSF51306">
    <property type="entry name" value="LexA/Signal peptidase"/>
    <property type="match status" value="1"/>
</dbReference>
<dbReference type="EMBL" id="BMED01000008">
    <property type="protein sequence ID" value="GGD00192.1"/>
    <property type="molecule type" value="Genomic_DNA"/>
</dbReference>
<accession>A0A916V0C7</accession>
<sequence length="88" mass="9850">MNVSGDSMIGAHICNGDKILVDRSLTARNGDVVVAIINNEYTLKRLYIGSATMELRPENSEYQPQQMKEGDELEVWGVVSGLVRRIRK</sequence>
<evidence type="ECO:0000313" key="2">
    <source>
        <dbReference type="EMBL" id="GGD00192.1"/>
    </source>
</evidence>
<dbReference type="Gene3D" id="2.10.109.10">
    <property type="entry name" value="Umud Fragment, subunit A"/>
    <property type="match status" value="1"/>
</dbReference>
<comment type="caution">
    <text evidence="2">The sequence shown here is derived from an EMBL/GenBank/DDBJ whole genome shotgun (WGS) entry which is preliminary data.</text>
</comment>
<name>A0A916V0C7_9BURK</name>
<reference evidence="2" key="2">
    <citation type="submission" date="2020-09" db="EMBL/GenBank/DDBJ databases">
        <authorList>
            <person name="Sun Q."/>
            <person name="Zhou Y."/>
        </authorList>
    </citation>
    <scope>NUCLEOTIDE SEQUENCE</scope>
    <source>
        <strain evidence="2">CGMCC 1.10998</strain>
    </source>
</reference>
<dbReference type="PANTHER" id="PTHR33516:SF2">
    <property type="entry name" value="LEXA REPRESSOR-RELATED"/>
    <property type="match status" value="1"/>
</dbReference>
<reference evidence="2" key="1">
    <citation type="journal article" date="2014" name="Int. J. Syst. Evol. Microbiol.">
        <title>Complete genome sequence of Corynebacterium casei LMG S-19264T (=DSM 44701T), isolated from a smear-ripened cheese.</title>
        <authorList>
            <consortium name="US DOE Joint Genome Institute (JGI-PGF)"/>
            <person name="Walter F."/>
            <person name="Albersmeier A."/>
            <person name="Kalinowski J."/>
            <person name="Ruckert C."/>
        </authorList>
    </citation>
    <scope>NUCLEOTIDE SEQUENCE</scope>
    <source>
        <strain evidence="2">CGMCC 1.10998</strain>
    </source>
</reference>
<dbReference type="InterPro" id="IPR036286">
    <property type="entry name" value="LexA/Signal_pep-like_sf"/>
</dbReference>
<dbReference type="CDD" id="cd06529">
    <property type="entry name" value="S24_LexA-like"/>
    <property type="match status" value="1"/>
</dbReference>
<dbReference type="InterPro" id="IPR015927">
    <property type="entry name" value="Peptidase_S24_S26A/B/C"/>
</dbReference>
<dbReference type="PANTHER" id="PTHR33516">
    <property type="entry name" value="LEXA REPRESSOR"/>
    <property type="match status" value="1"/>
</dbReference>
<dbReference type="InterPro" id="IPR039418">
    <property type="entry name" value="LexA-like"/>
</dbReference>
<dbReference type="Proteomes" id="UP000637423">
    <property type="component" value="Unassembled WGS sequence"/>
</dbReference>
<evidence type="ECO:0000259" key="1">
    <source>
        <dbReference type="Pfam" id="PF00717"/>
    </source>
</evidence>
<proteinExistence type="predicted"/>
<keyword evidence="3" id="KW-1185">Reference proteome</keyword>
<evidence type="ECO:0000313" key="3">
    <source>
        <dbReference type="Proteomes" id="UP000637423"/>
    </source>
</evidence>
<dbReference type="Pfam" id="PF00717">
    <property type="entry name" value="Peptidase_S24"/>
    <property type="match status" value="1"/>
</dbReference>
<feature type="domain" description="Peptidase S24/S26A/S26B/S26C" evidence="1">
    <location>
        <begin position="2"/>
        <end position="79"/>
    </location>
</feature>
<gene>
    <name evidence="2" type="ORF">GCM10011396_54630</name>
</gene>
<dbReference type="AlphaFoldDB" id="A0A916V0C7"/>
<dbReference type="InterPro" id="IPR050077">
    <property type="entry name" value="LexA_repressor"/>
</dbReference>
<organism evidence="2 3">
    <name type="scientific">Undibacterium terreum</name>
    <dbReference type="NCBI Taxonomy" id="1224302"/>
    <lineage>
        <taxon>Bacteria</taxon>
        <taxon>Pseudomonadati</taxon>
        <taxon>Pseudomonadota</taxon>
        <taxon>Betaproteobacteria</taxon>
        <taxon>Burkholderiales</taxon>
        <taxon>Oxalobacteraceae</taxon>
        <taxon>Undibacterium</taxon>
    </lineage>
</organism>